<proteinExistence type="predicted"/>
<dbReference type="Proteomes" id="UP000439986">
    <property type="component" value="Unassembled WGS sequence"/>
</dbReference>
<name>A0A844DED8_9BURK</name>
<accession>A0A844DED8</accession>
<gene>
    <name evidence="1" type="ORF">GJ698_26985</name>
</gene>
<organism evidence="1 2">
    <name type="scientific">Duganella aquatilis</name>
    <dbReference type="NCBI Taxonomy" id="2666082"/>
    <lineage>
        <taxon>Bacteria</taxon>
        <taxon>Pseudomonadati</taxon>
        <taxon>Pseudomonadota</taxon>
        <taxon>Betaproteobacteria</taxon>
        <taxon>Burkholderiales</taxon>
        <taxon>Oxalobacteraceae</taxon>
        <taxon>Telluria group</taxon>
        <taxon>Duganella</taxon>
    </lineage>
</organism>
<sequence length="104" mass="11451">MTITFDNHQYATRLTEAGMAPALADIQAAMAGDVMRELIALDSRLERTDAKIDQVKIMVNARIDQVELKLEAKIADTKAEIIKWVVTVGILQSSLISALLLKLT</sequence>
<evidence type="ECO:0008006" key="3">
    <source>
        <dbReference type="Google" id="ProtNLM"/>
    </source>
</evidence>
<comment type="caution">
    <text evidence="1">The sequence shown here is derived from an EMBL/GenBank/DDBJ whole genome shotgun (WGS) entry which is preliminary data.</text>
</comment>
<evidence type="ECO:0000313" key="2">
    <source>
        <dbReference type="Proteomes" id="UP000439986"/>
    </source>
</evidence>
<dbReference type="EMBL" id="WKJL01000032">
    <property type="protein sequence ID" value="MRW87722.1"/>
    <property type="molecule type" value="Genomic_DNA"/>
</dbReference>
<protein>
    <recommendedName>
        <fullName evidence="3">DUF1640 domain-containing protein</fullName>
    </recommendedName>
</protein>
<dbReference type="RefSeq" id="WP_154360956.1">
    <property type="nucleotide sequence ID" value="NZ_WKJL01000032.1"/>
</dbReference>
<dbReference type="AlphaFoldDB" id="A0A844DED8"/>
<reference evidence="1 2" key="1">
    <citation type="submission" date="2019-11" db="EMBL/GenBank/DDBJ databases">
        <title>Novel species isolated from a subtropical stream in China.</title>
        <authorList>
            <person name="Lu H."/>
        </authorList>
    </citation>
    <scope>NUCLEOTIDE SEQUENCE [LARGE SCALE GENOMIC DNA]</scope>
    <source>
        <strain evidence="1 2">FT26W</strain>
    </source>
</reference>
<keyword evidence="2" id="KW-1185">Reference proteome</keyword>
<evidence type="ECO:0000313" key="1">
    <source>
        <dbReference type="EMBL" id="MRW87722.1"/>
    </source>
</evidence>